<dbReference type="Proteomes" id="UP000000238">
    <property type="component" value="Chromosome"/>
</dbReference>
<name>Q2SH59_HAHCH</name>
<gene>
    <name evidence="1" type="ordered locus">HCH_03256</name>
</gene>
<sequence length="130" mass="15457">MKDFIIFTPSHVVLNNISLLFSGTEYFMSVDHAEIYISKKENEESFFKIRDIPSIIESYDSEELDFVYENISSSFNVYLCNYRSVEFARHIINIIAKKISVVVDNDFDQLMTGEEFLRRTMQEPDWDWTR</sequence>
<proteinExistence type="predicted"/>
<keyword evidence="2" id="KW-1185">Reference proteome</keyword>
<dbReference type="OrthoDB" id="4303687at2"/>
<evidence type="ECO:0000313" key="2">
    <source>
        <dbReference type="Proteomes" id="UP000000238"/>
    </source>
</evidence>
<dbReference type="HOGENOM" id="CLU_1935092_0_0_6"/>
<protein>
    <submittedName>
        <fullName evidence="1">Uncharacterized protein</fullName>
    </submittedName>
</protein>
<dbReference type="EMBL" id="CP000155">
    <property type="protein sequence ID" value="ABC30015.1"/>
    <property type="molecule type" value="Genomic_DNA"/>
</dbReference>
<dbReference type="AlphaFoldDB" id="Q2SH59"/>
<dbReference type="STRING" id="349521.HCH_03256"/>
<organism evidence="1 2">
    <name type="scientific">Hahella chejuensis (strain KCTC 2396)</name>
    <dbReference type="NCBI Taxonomy" id="349521"/>
    <lineage>
        <taxon>Bacteria</taxon>
        <taxon>Pseudomonadati</taxon>
        <taxon>Pseudomonadota</taxon>
        <taxon>Gammaproteobacteria</taxon>
        <taxon>Oceanospirillales</taxon>
        <taxon>Hahellaceae</taxon>
        <taxon>Hahella</taxon>
    </lineage>
</organism>
<accession>Q2SH59</accession>
<dbReference type="RefSeq" id="WP_011397084.1">
    <property type="nucleotide sequence ID" value="NC_007645.1"/>
</dbReference>
<dbReference type="KEGG" id="hch:HCH_03256"/>
<reference evidence="1 2" key="1">
    <citation type="journal article" date="2005" name="Nucleic Acids Res.">
        <title>Genomic blueprint of Hahella chejuensis, a marine microbe producing an algicidal agent.</title>
        <authorList>
            <person name="Jeong H."/>
            <person name="Yim J.H."/>
            <person name="Lee C."/>
            <person name="Choi S.-H."/>
            <person name="Park Y.K."/>
            <person name="Yoon S.H."/>
            <person name="Hur C.-G."/>
            <person name="Kang H.-Y."/>
            <person name="Kim D."/>
            <person name="Lee H.H."/>
            <person name="Park K.H."/>
            <person name="Park S.-H."/>
            <person name="Park H.-S."/>
            <person name="Lee H.K."/>
            <person name="Oh T.K."/>
            <person name="Kim J.F."/>
        </authorList>
    </citation>
    <scope>NUCLEOTIDE SEQUENCE [LARGE SCALE GENOMIC DNA]</scope>
    <source>
        <strain evidence="1 2">KCTC 2396</strain>
    </source>
</reference>
<evidence type="ECO:0000313" key="1">
    <source>
        <dbReference type="EMBL" id="ABC30015.1"/>
    </source>
</evidence>